<dbReference type="Proteomes" id="UP001208570">
    <property type="component" value="Unassembled WGS sequence"/>
</dbReference>
<dbReference type="SUPFAM" id="SSF52540">
    <property type="entry name" value="P-loop containing nucleoside triphosphate hydrolases"/>
    <property type="match status" value="1"/>
</dbReference>
<dbReference type="InterPro" id="IPR027417">
    <property type="entry name" value="P-loop_NTPase"/>
</dbReference>
<dbReference type="EMBL" id="JAODUP010000520">
    <property type="protein sequence ID" value="KAK2148028.1"/>
    <property type="molecule type" value="Genomic_DNA"/>
</dbReference>
<evidence type="ECO:0008006" key="10">
    <source>
        <dbReference type="Google" id="ProtNLM"/>
    </source>
</evidence>
<dbReference type="InterPro" id="IPR007502">
    <property type="entry name" value="Helicase-assoc_dom"/>
</dbReference>
<dbReference type="PROSITE" id="PS51192">
    <property type="entry name" value="HELICASE_ATP_BIND_1"/>
    <property type="match status" value="1"/>
</dbReference>
<keyword evidence="1" id="KW-0547">Nucleotide-binding</keyword>
<evidence type="ECO:0000259" key="7">
    <source>
        <dbReference type="PROSITE" id="PS51194"/>
    </source>
</evidence>
<gene>
    <name evidence="8" type="ORF">LSH36_520g01089</name>
</gene>
<dbReference type="Gene3D" id="1.20.120.1080">
    <property type="match status" value="1"/>
</dbReference>
<feature type="domain" description="Helicase C-terminal" evidence="7">
    <location>
        <begin position="384"/>
        <end position="612"/>
    </location>
</feature>
<dbReference type="InterPro" id="IPR001650">
    <property type="entry name" value="Helicase_C-like"/>
</dbReference>
<evidence type="ECO:0000313" key="8">
    <source>
        <dbReference type="EMBL" id="KAK2148028.1"/>
    </source>
</evidence>
<dbReference type="Pfam" id="PF00270">
    <property type="entry name" value="DEAD"/>
    <property type="match status" value="1"/>
</dbReference>
<dbReference type="CDD" id="cd17982">
    <property type="entry name" value="DEXHc_DHX37"/>
    <property type="match status" value="1"/>
</dbReference>
<dbReference type="SMART" id="SM00490">
    <property type="entry name" value="HELICc"/>
    <property type="match status" value="1"/>
</dbReference>
<dbReference type="PANTHER" id="PTHR18934">
    <property type="entry name" value="ATP-DEPENDENT RNA HELICASE"/>
    <property type="match status" value="1"/>
</dbReference>
<organism evidence="8 9">
    <name type="scientific">Paralvinella palmiformis</name>
    <dbReference type="NCBI Taxonomy" id="53620"/>
    <lineage>
        <taxon>Eukaryota</taxon>
        <taxon>Metazoa</taxon>
        <taxon>Spiralia</taxon>
        <taxon>Lophotrochozoa</taxon>
        <taxon>Annelida</taxon>
        <taxon>Polychaeta</taxon>
        <taxon>Sedentaria</taxon>
        <taxon>Canalipalpata</taxon>
        <taxon>Terebellida</taxon>
        <taxon>Terebelliformia</taxon>
        <taxon>Alvinellidae</taxon>
        <taxon>Paralvinella</taxon>
    </lineage>
</organism>
<dbReference type="InterPro" id="IPR011709">
    <property type="entry name" value="DEAD-box_helicase_OB_fold"/>
</dbReference>
<proteinExistence type="predicted"/>
<dbReference type="InterPro" id="IPR056371">
    <property type="entry name" value="DHX37-like_C"/>
</dbReference>
<evidence type="ECO:0000256" key="2">
    <source>
        <dbReference type="ARBA" id="ARBA00022801"/>
    </source>
</evidence>
<feature type="region of interest" description="Disordered" evidence="5">
    <location>
        <begin position="84"/>
        <end position="143"/>
    </location>
</feature>
<dbReference type="Pfam" id="PF00271">
    <property type="entry name" value="Helicase_C"/>
    <property type="match status" value="1"/>
</dbReference>
<keyword evidence="3" id="KW-0347">Helicase</keyword>
<dbReference type="GO" id="GO:0016787">
    <property type="term" value="F:hydrolase activity"/>
    <property type="evidence" value="ECO:0007669"/>
    <property type="project" value="UniProtKB-KW"/>
</dbReference>
<reference evidence="8" key="1">
    <citation type="journal article" date="2023" name="Mol. Biol. Evol.">
        <title>Third-Generation Sequencing Reveals the Adaptive Role of the Epigenome in Three Deep-Sea Polychaetes.</title>
        <authorList>
            <person name="Perez M."/>
            <person name="Aroh O."/>
            <person name="Sun Y."/>
            <person name="Lan Y."/>
            <person name="Juniper S.K."/>
            <person name="Young C.R."/>
            <person name="Angers B."/>
            <person name="Qian P.Y."/>
        </authorList>
    </citation>
    <scope>NUCLEOTIDE SEQUENCE</scope>
    <source>
        <strain evidence="8">P08H-3</strain>
    </source>
</reference>
<dbReference type="SMART" id="SM00487">
    <property type="entry name" value="DEXDc"/>
    <property type="match status" value="1"/>
</dbReference>
<evidence type="ECO:0000256" key="5">
    <source>
        <dbReference type="SAM" id="MobiDB-lite"/>
    </source>
</evidence>
<keyword evidence="4" id="KW-0067">ATP-binding</keyword>
<dbReference type="GO" id="GO:0005730">
    <property type="term" value="C:nucleolus"/>
    <property type="evidence" value="ECO:0007669"/>
    <property type="project" value="TreeGrafter"/>
</dbReference>
<dbReference type="GO" id="GO:0000462">
    <property type="term" value="P:maturation of SSU-rRNA from tricistronic rRNA transcript (SSU-rRNA, 5.8S rRNA, LSU-rRNA)"/>
    <property type="evidence" value="ECO:0007669"/>
    <property type="project" value="TreeGrafter"/>
</dbReference>
<dbReference type="Gene3D" id="3.40.50.300">
    <property type="entry name" value="P-loop containing nucleotide triphosphate hydrolases"/>
    <property type="match status" value="2"/>
</dbReference>
<dbReference type="Pfam" id="PF07717">
    <property type="entry name" value="OB_NTP_bind"/>
    <property type="match status" value="1"/>
</dbReference>
<dbReference type="PANTHER" id="PTHR18934:SF99">
    <property type="entry name" value="ATP-DEPENDENT RNA HELICASE DHX37-RELATED"/>
    <property type="match status" value="1"/>
</dbReference>
<keyword evidence="2" id="KW-0378">Hydrolase</keyword>
<comment type="caution">
    <text evidence="8">The sequence shown here is derived from an EMBL/GenBank/DDBJ whole genome shotgun (WGS) entry which is preliminary data.</text>
</comment>
<dbReference type="InterPro" id="IPR011545">
    <property type="entry name" value="DEAD/DEAH_box_helicase_dom"/>
</dbReference>
<feature type="compositionally biased region" description="Basic and acidic residues" evidence="5">
    <location>
        <begin position="113"/>
        <end position="139"/>
    </location>
</feature>
<dbReference type="GO" id="GO:0005524">
    <property type="term" value="F:ATP binding"/>
    <property type="evidence" value="ECO:0007669"/>
    <property type="project" value="UniProtKB-KW"/>
</dbReference>
<dbReference type="GO" id="GO:0003723">
    <property type="term" value="F:RNA binding"/>
    <property type="evidence" value="ECO:0007669"/>
    <property type="project" value="TreeGrafter"/>
</dbReference>
<evidence type="ECO:0000256" key="1">
    <source>
        <dbReference type="ARBA" id="ARBA00022741"/>
    </source>
</evidence>
<keyword evidence="9" id="KW-1185">Reference proteome</keyword>
<feature type="domain" description="Helicase ATP-binding" evidence="6">
    <location>
        <begin position="194"/>
        <end position="361"/>
    </location>
</feature>
<dbReference type="CDD" id="cd18791">
    <property type="entry name" value="SF2_C_RHA"/>
    <property type="match status" value="1"/>
</dbReference>
<sequence>MGRLHKRHNWKARQNIETTIDRRAERKRLELLEKLQTVQATTQELQLFTSISDVHSGKAKRKIDIEELPNGQIKLNSIIGSKKRKIGTQSENVEDKLSSSGSDDDDESDTDSEDHNEMKHIVDEGEDNKGIDKDEKPLQKDTSAATTKEVINVAKICENRKEIKPVLHISVNRSAEIQEQRLKLPILGEEQIIMETINDNPVTILCGETGSGKTTQVPQFLYEAGYALDGSIIGVTEPRRVAAISMSKRVAEEMNLSTREISYQIRYEGNVTPDTRIKFMTDGVLLKEVQKDFLLSKYKVIVIDEAHERSVYTDILIGLLSRIVPLRKKKGNPLKLVIMSATLRVEDFTDNIRLFKVKPPVIKVDSRQFPVTIHFNKNTPQEDYLGEAYKKVCKIHQQLPDGGILVFVTGQQEVHTLCAKLKHTFPFHKAAKHVKLTKCIKHGDEPKTNDLPDIKLEDYSVLPIDEQSELKVADNESESLFVSHDTGEEPSADEEAEDLVFEAPPDGSRLCVIATNVAETSLTMPNIKYVVDTGKVKTRFYDKVTAVSAFKVAWTSKASANQRAGRAGRTGPGHCYRLYSSAVFNDSFEKFSPPEITRRPVDDLVLQMKRLLVSLGALEKPPAPKSFKETKGEMCAKITPLGHVMACFPVSPRYGKMLSLGHQHQLLPYVIAMVAALSVQEIFVDNLQESTTEAEKEEQKQRRLKASHVRKTWAGFGNSLLLGDLMVMLKAVGAWEFDGGRSHFCDEHGLRYKAMVEIRKLRAQLTNTVNSVIPEAEIVMDPQMKPPTDLQARLMRQIILAGLGDHVARMLPELPKDADNAQKLKNAYQSLQLEEPVFVHPGSVLYKSKAQYVVYQCVEETSKLYMKGVTAVEAEWLPLFVMNHCQFSKPLDDPPPKFDQSSGNVVCHMTSTFGSHFWSLPAVELEYPEGIDRYKWFARAFLEGSVCTRLQKYLPTLLTAPVTMVKSWAKLQPRTEVFINALLAEGVDNKNKLTDVWEKKPKFLLKAYCSWLPESLHDNVRELWPPGDT</sequence>
<dbReference type="GO" id="GO:0004386">
    <property type="term" value="F:helicase activity"/>
    <property type="evidence" value="ECO:0007669"/>
    <property type="project" value="UniProtKB-KW"/>
</dbReference>
<feature type="compositionally biased region" description="Acidic residues" evidence="5">
    <location>
        <begin position="102"/>
        <end position="112"/>
    </location>
</feature>
<dbReference type="Pfam" id="PF21010">
    <property type="entry name" value="HA2_C"/>
    <property type="match status" value="1"/>
</dbReference>
<dbReference type="Pfam" id="PF23362">
    <property type="entry name" value="DHX37_C"/>
    <property type="match status" value="1"/>
</dbReference>
<name>A0AAD9MXP3_9ANNE</name>
<dbReference type="InterPro" id="IPR014001">
    <property type="entry name" value="Helicase_ATP-bd"/>
</dbReference>
<evidence type="ECO:0000256" key="4">
    <source>
        <dbReference type="ARBA" id="ARBA00022840"/>
    </source>
</evidence>
<dbReference type="SMART" id="SM00847">
    <property type="entry name" value="HA2"/>
    <property type="match status" value="1"/>
</dbReference>
<dbReference type="AlphaFoldDB" id="A0AAD9MXP3"/>
<dbReference type="PROSITE" id="PS51194">
    <property type="entry name" value="HELICASE_CTER"/>
    <property type="match status" value="1"/>
</dbReference>
<protein>
    <recommendedName>
        <fullName evidence="10">RNA helicase</fullName>
    </recommendedName>
</protein>
<evidence type="ECO:0000313" key="9">
    <source>
        <dbReference type="Proteomes" id="UP001208570"/>
    </source>
</evidence>
<evidence type="ECO:0000256" key="3">
    <source>
        <dbReference type="ARBA" id="ARBA00022806"/>
    </source>
</evidence>
<dbReference type="FunFam" id="3.40.50.300:FF:000895">
    <property type="entry name" value="probable ATP-dependent RNA helicase DHX37"/>
    <property type="match status" value="1"/>
</dbReference>
<evidence type="ECO:0000259" key="6">
    <source>
        <dbReference type="PROSITE" id="PS51192"/>
    </source>
</evidence>
<accession>A0AAD9MXP3</accession>